<accession>A0A1H9JQJ0</accession>
<evidence type="ECO:0000256" key="1">
    <source>
        <dbReference type="SAM" id="SignalP"/>
    </source>
</evidence>
<keyword evidence="1" id="KW-0732">Signal</keyword>
<dbReference type="RefSeq" id="WP_074645634.1">
    <property type="nucleotide sequence ID" value="NZ_FOFU01000014.1"/>
</dbReference>
<dbReference type="OrthoDB" id="9844014at2"/>
<proteinExistence type="predicted"/>
<feature type="signal peptide" evidence="1">
    <location>
        <begin position="1"/>
        <end position="19"/>
    </location>
</feature>
<reference evidence="2 3" key="1">
    <citation type="submission" date="2016-10" db="EMBL/GenBank/DDBJ databases">
        <authorList>
            <person name="de Groot N.N."/>
        </authorList>
    </citation>
    <scope>NUCLEOTIDE SEQUENCE [LARGE SCALE GENOMIC DNA]</scope>
    <source>
        <strain evidence="2 3">B25</strain>
    </source>
</reference>
<feature type="chain" id="PRO_5010202034" evidence="1">
    <location>
        <begin position="20"/>
        <end position="663"/>
    </location>
</feature>
<organism evidence="2 3">
    <name type="scientific">Treponema bryantii</name>
    <dbReference type="NCBI Taxonomy" id="163"/>
    <lineage>
        <taxon>Bacteria</taxon>
        <taxon>Pseudomonadati</taxon>
        <taxon>Spirochaetota</taxon>
        <taxon>Spirochaetia</taxon>
        <taxon>Spirochaetales</taxon>
        <taxon>Treponemataceae</taxon>
        <taxon>Treponema</taxon>
    </lineage>
</organism>
<evidence type="ECO:0000313" key="3">
    <source>
        <dbReference type="Proteomes" id="UP000182360"/>
    </source>
</evidence>
<evidence type="ECO:0000313" key="2">
    <source>
        <dbReference type="EMBL" id="SEQ89102.1"/>
    </source>
</evidence>
<keyword evidence="3" id="KW-1185">Reference proteome</keyword>
<dbReference type="AlphaFoldDB" id="A0A1H9JQJ0"/>
<sequence length="663" mass="71984">MKKLMKCFLLAASAVMLLAGCSGLNTNNATVDAEGYSNDVCRLSISVKTGKEEVPSFSIKKNGSRTISPVTLEGDTTTIKTYVLKGVSETTGAQLGTNGSGIELDDTLKASIPYGSWELTLEARDAENKLLLQGKSYVVLRSAQSSVSFTLKTDGVDTVGSVSLGGTYSDAQKIAKSYKAGLYDRTTGELKYPKTDDTVAETKTNTTAALSFAFTASTVAPGRYSFQIRFYDDVATKQADAKQVGYWEDTVVVAPGRLTSKTDITCGEIINQKPASPDKLRAYLKTGSEDEDGYTVILTWSDNSSNEENFVLTVTEYDDETDTTGHTYKVLGVEAADPAVATDKREVFYESDMYAGGSLRASSKTASVKLPFGKIFDFAIQTQNFVGLSDFDTDEEGVNPCPRNGAETVATGETAAPTGATFITNEDSKKINRFVIDYFLNGGLLSLKKNTTFVPYDGEDYIVYDDIYSYANDAAKKLDTVLKAKLPISSETNKLVKNDYPFSAWKKANGSAIADDDVITFAGIDVIADFDVSTTIIKTIDDKYFEITASAYYGTGTEDVKNTKVNVSSNEKFKITAAIDNTVSQHPDDTARIDWIKVIIKSPKGNTEVSSGKCKFAAGEEVKYEWNVSNSDSGIYPVMVEAHLAGEKENKTYNLTFTLNLER</sequence>
<gene>
    <name evidence="2" type="ORF">SAMN04487977_11441</name>
</gene>
<dbReference type="Proteomes" id="UP000182360">
    <property type="component" value="Unassembled WGS sequence"/>
</dbReference>
<dbReference type="EMBL" id="FOFU01000014">
    <property type="protein sequence ID" value="SEQ89102.1"/>
    <property type="molecule type" value="Genomic_DNA"/>
</dbReference>
<name>A0A1H9JQJ0_9SPIR</name>
<protein>
    <submittedName>
        <fullName evidence="2">Uncharacterized protein</fullName>
    </submittedName>
</protein>
<dbReference type="PROSITE" id="PS51257">
    <property type="entry name" value="PROKAR_LIPOPROTEIN"/>
    <property type="match status" value="1"/>
</dbReference>